<dbReference type="GO" id="GO:0006506">
    <property type="term" value="P:GPI anchor biosynthetic process"/>
    <property type="evidence" value="ECO:0007669"/>
    <property type="project" value="TreeGrafter"/>
</dbReference>
<keyword evidence="1" id="KW-0732">Signal</keyword>
<evidence type="ECO:0000256" key="1">
    <source>
        <dbReference type="SAM" id="SignalP"/>
    </source>
</evidence>
<reference evidence="3 4" key="1">
    <citation type="submission" date="2019-02" db="EMBL/GenBank/DDBJ databases">
        <title>Deep-cultivation of Planctomycetes and their phenomic and genomic characterization uncovers novel biology.</title>
        <authorList>
            <person name="Wiegand S."/>
            <person name="Jogler M."/>
            <person name="Boedeker C."/>
            <person name="Pinto D."/>
            <person name="Vollmers J."/>
            <person name="Rivas-Marin E."/>
            <person name="Kohn T."/>
            <person name="Peeters S.H."/>
            <person name="Heuer A."/>
            <person name="Rast P."/>
            <person name="Oberbeckmann S."/>
            <person name="Bunk B."/>
            <person name="Jeske O."/>
            <person name="Meyerdierks A."/>
            <person name="Storesund J.E."/>
            <person name="Kallscheuer N."/>
            <person name="Luecker S."/>
            <person name="Lage O.M."/>
            <person name="Pohl T."/>
            <person name="Merkel B.J."/>
            <person name="Hornburger P."/>
            <person name="Mueller R.-W."/>
            <person name="Bruemmer F."/>
            <person name="Labrenz M."/>
            <person name="Spormann A.M."/>
            <person name="Op den Camp H."/>
            <person name="Overmann J."/>
            <person name="Amann R."/>
            <person name="Jetten M.S.M."/>
            <person name="Mascher T."/>
            <person name="Medema M.H."/>
            <person name="Devos D.P."/>
            <person name="Kaster A.-K."/>
            <person name="Ovreas L."/>
            <person name="Rohde M."/>
            <person name="Galperin M.Y."/>
            <person name="Jogler C."/>
        </authorList>
    </citation>
    <scope>NUCLEOTIDE SEQUENCE [LARGE SCALE GENOMIC DNA]</scope>
    <source>
        <strain evidence="3 4">V22</strain>
    </source>
</reference>
<dbReference type="EMBL" id="CP036316">
    <property type="protein sequence ID" value="QDT64627.1"/>
    <property type="molecule type" value="Genomic_DNA"/>
</dbReference>
<dbReference type="Proteomes" id="UP000319976">
    <property type="component" value="Chromosome"/>
</dbReference>
<evidence type="ECO:0000259" key="2">
    <source>
        <dbReference type="Pfam" id="PF03372"/>
    </source>
</evidence>
<dbReference type="KEGG" id="chya:V22_18670"/>
<dbReference type="SUPFAM" id="SSF56219">
    <property type="entry name" value="DNase I-like"/>
    <property type="match status" value="1"/>
</dbReference>
<feature type="domain" description="Endonuclease/exonuclease/phosphatase" evidence="2">
    <location>
        <begin position="62"/>
        <end position="264"/>
    </location>
</feature>
<dbReference type="PANTHER" id="PTHR14859">
    <property type="entry name" value="CALCOFLUOR WHITE HYPERSENSITIVE PROTEIN PRECURSOR"/>
    <property type="match status" value="1"/>
</dbReference>
<organism evidence="3 4">
    <name type="scientific">Calycomorphotria hydatis</name>
    <dbReference type="NCBI Taxonomy" id="2528027"/>
    <lineage>
        <taxon>Bacteria</taxon>
        <taxon>Pseudomonadati</taxon>
        <taxon>Planctomycetota</taxon>
        <taxon>Planctomycetia</taxon>
        <taxon>Planctomycetales</taxon>
        <taxon>Planctomycetaceae</taxon>
        <taxon>Calycomorphotria</taxon>
    </lineage>
</organism>
<proteinExistence type="predicted"/>
<gene>
    <name evidence="3" type="ORF">V22_18670</name>
</gene>
<dbReference type="AlphaFoldDB" id="A0A517T8E8"/>
<dbReference type="Gene3D" id="3.60.10.10">
    <property type="entry name" value="Endonuclease/exonuclease/phosphatase"/>
    <property type="match status" value="1"/>
</dbReference>
<accession>A0A517T8E8</accession>
<dbReference type="InterPro" id="IPR005135">
    <property type="entry name" value="Endo/exonuclease/phosphatase"/>
</dbReference>
<evidence type="ECO:0000313" key="3">
    <source>
        <dbReference type="EMBL" id="QDT64627.1"/>
    </source>
</evidence>
<dbReference type="InterPro" id="IPR051916">
    <property type="entry name" value="GPI-anchor_lipid_remodeler"/>
</dbReference>
<name>A0A517T8E8_9PLAN</name>
<dbReference type="RefSeq" id="WP_197440039.1">
    <property type="nucleotide sequence ID" value="NZ_CP036316.1"/>
</dbReference>
<evidence type="ECO:0000313" key="4">
    <source>
        <dbReference type="Proteomes" id="UP000319976"/>
    </source>
</evidence>
<dbReference type="GO" id="GO:0003824">
    <property type="term" value="F:catalytic activity"/>
    <property type="evidence" value="ECO:0007669"/>
    <property type="project" value="InterPro"/>
</dbReference>
<dbReference type="InterPro" id="IPR036691">
    <property type="entry name" value="Endo/exonu/phosph_ase_sf"/>
</dbReference>
<sequence length="281" mass="30787" precursor="true">MKLRAANYSTGFALLCLAALIALVIADGADRDAADLSQPLRFTPVPTANAFSNDATSFRLVSFNIHYGHDDVDSARLPKITELVSSTQPDIVVLNEVKASPRMSRSLAEQLEMGHVFIPAETRWWQANVGNALLTRFHHPLLHPSHLPNTQGKAFRNVTLASFEFGGETVQLLATHADTHADNVEHLQMLTELFLNLQAPCILAGDLNAWIDQPSLQRILAAGGVDALIEHHPGEAADRMIDHIFVRGLTVDDANIIETPHSDHPLLWADLSLPVEEQSAE</sequence>
<feature type="chain" id="PRO_5022023109" description="Endonuclease/exonuclease/phosphatase domain-containing protein" evidence="1">
    <location>
        <begin position="29"/>
        <end position="281"/>
    </location>
</feature>
<dbReference type="Pfam" id="PF03372">
    <property type="entry name" value="Exo_endo_phos"/>
    <property type="match status" value="1"/>
</dbReference>
<protein>
    <recommendedName>
        <fullName evidence="2">Endonuclease/exonuclease/phosphatase domain-containing protein</fullName>
    </recommendedName>
</protein>
<dbReference type="GO" id="GO:0016020">
    <property type="term" value="C:membrane"/>
    <property type="evidence" value="ECO:0007669"/>
    <property type="project" value="GOC"/>
</dbReference>
<feature type="signal peptide" evidence="1">
    <location>
        <begin position="1"/>
        <end position="28"/>
    </location>
</feature>
<dbReference type="PANTHER" id="PTHR14859:SF15">
    <property type="entry name" value="ENDONUCLEASE_EXONUCLEASE_PHOSPHATASE DOMAIN-CONTAINING PROTEIN"/>
    <property type="match status" value="1"/>
</dbReference>
<keyword evidence="4" id="KW-1185">Reference proteome</keyword>